<dbReference type="PROSITE" id="PS51736">
    <property type="entry name" value="RECOMBINASES_3"/>
    <property type="match status" value="1"/>
</dbReference>
<evidence type="ECO:0000256" key="1">
    <source>
        <dbReference type="ARBA" id="ARBA00022908"/>
    </source>
</evidence>
<dbReference type="RefSeq" id="WP_006439253.1">
    <property type="nucleotide sequence ID" value="NZ_DS995355.1"/>
</dbReference>
<dbReference type="PANTHER" id="PTHR30461">
    <property type="entry name" value="DNA-INVERTASE FROM LAMBDOID PROPHAGE"/>
    <property type="match status" value="1"/>
</dbReference>
<dbReference type="Gene3D" id="3.90.1750.20">
    <property type="entry name" value="Putative Large Serine Recombinase, Chain B, Domain 2"/>
    <property type="match status" value="1"/>
</dbReference>
<dbReference type="InterPro" id="IPR025827">
    <property type="entry name" value="Zn_ribbon_recom_dom"/>
</dbReference>
<evidence type="ECO:0000256" key="5">
    <source>
        <dbReference type="PROSITE-ProRule" id="PRU10137"/>
    </source>
</evidence>
<dbReference type="InterPro" id="IPR036162">
    <property type="entry name" value="Resolvase-like_N_sf"/>
</dbReference>
<dbReference type="Pfam" id="PF00239">
    <property type="entry name" value="Resolvase"/>
    <property type="match status" value="1"/>
</dbReference>
<name>B6FWT2_PEPHT</name>
<dbReference type="AlphaFoldDB" id="B6FWT2"/>
<accession>B6FWT2</accession>
<protein>
    <submittedName>
        <fullName evidence="9">Resolvase, N-terminal domain protein</fullName>
    </submittedName>
</protein>
<keyword evidence="10" id="KW-1185">Reference proteome</keyword>
<keyword evidence="1" id="KW-0229">DNA integration</keyword>
<dbReference type="GO" id="GO:0015074">
    <property type="term" value="P:DNA integration"/>
    <property type="evidence" value="ECO:0007669"/>
    <property type="project" value="UniProtKB-KW"/>
</dbReference>
<keyword evidence="3" id="KW-0233">DNA recombination</keyword>
<feature type="domain" description="Recombinase" evidence="8">
    <location>
        <begin position="157"/>
        <end position="277"/>
    </location>
</feature>
<organism evidence="9 10">
    <name type="scientific">Peptacetobacter hiranonis (strain DSM 13275 / JCM 10541 / KCTC 15199 / TO-931)</name>
    <name type="common">Clostridium hiranonis</name>
    <dbReference type="NCBI Taxonomy" id="500633"/>
    <lineage>
        <taxon>Bacteria</taxon>
        <taxon>Bacillati</taxon>
        <taxon>Bacillota</taxon>
        <taxon>Clostridia</taxon>
        <taxon>Peptostreptococcales</taxon>
        <taxon>Peptostreptococcaceae</taxon>
        <taxon>Peptacetobacter</taxon>
    </lineage>
</organism>
<feature type="coiled-coil region" evidence="6">
    <location>
        <begin position="417"/>
        <end position="484"/>
    </location>
</feature>
<dbReference type="SMART" id="SM00857">
    <property type="entry name" value="Resolvase"/>
    <property type="match status" value="1"/>
</dbReference>
<reference evidence="9 10" key="2">
    <citation type="submission" date="2008-10" db="EMBL/GenBank/DDBJ databases">
        <title>Draft genome sequence of Clostridium hiranonis (DSM 13275).</title>
        <authorList>
            <person name="Sudarsanam P."/>
            <person name="Ley R."/>
            <person name="Guruge J."/>
            <person name="Turnbaugh P.J."/>
            <person name="Mahowald M."/>
            <person name="Liep D."/>
            <person name="Gordon J."/>
        </authorList>
    </citation>
    <scope>NUCLEOTIDE SEQUENCE [LARGE SCALE GENOMIC DNA]</scope>
    <source>
        <strain evidence="9 10">DSM 13275</strain>
    </source>
</reference>
<dbReference type="Gene3D" id="3.40.50.1390">
    <property type="entry name" value="Resolvase, N-terminal catalytic domain"/>
    <property type="match status" value="1"/>
</dbReference>
<dbReference type="InterPro" id="IPR006119">
    <property type="entry name" value="Resolv_N"/>
</dbReference>
<dbReference type="eggNOG" id="COG1961">
    <property type="taxonomic scope" value="Bacteria"/>
</dbReference>
<dbReference type="OrthoDB" id="9781670at2"/>
<dbReference type="Pfam" id="PF13408">
    <property type="entry name" value="Zn_ribbon_recom"/>
    <property type="match status" value="1"/>
</dbReference>
<evidence type="ECO:0000256" key="2">
    <source>
        <dbReference type="ARBA" id="ARBA00023125"/>
    </source>
</evidence>
<dbReference type="InterPro" id="IPR038109">
    <property type="entry name" value="DNA_bind_recomb_sf"/>
</dbReference>
<dbReference type="GO" id="GO:0003677">
    <property type="term" value="F:DNA binding"/>
    <property type="evidence" value="ECO:0007669"/>
    <property type="project" value="UniProtKB-KW"/>
</dbReference>
<dbReference type="Proteomes" id="UP000003178">
    <property type="component" value="Unassembled WGS sequence"/>
</dbReference>
<dbReference type="PANTHER" id="PTHR30461:SF23">
    <property type="entry name" value="DNA RECOMBINASE-RELATED"/>
    <property type="match status" value="1"/>
</dbReference>
<evidence type="ECO:0000313" key="9">
    <source>
        <dbReference type="EMBL" id="EEA85993.1"/>
    </source>
</evidence>
<sequence length="556" mass="65255">MKAALYVRVSTTYQIDKDSLPVQRQDLINYAKYAFNIDDYKIFEDAGFSGKNTNRPAFQNMMDRIRSREFSHLFVWKIDRVSRNLLDFCDMYEELKKYNCTFVSKNEQFDTSSAMGEAMLKIILVFAELERKLTSERVTSIMLARAEKGLWNGANVPLGYSYDEETKYPVINENEAKTIRFIFDMYEKRQSTAAISKYLNENNVHTKRGGSWTSKGIGDIIHNPFYYGTLRYNYRESARGKKKSEDEWIVKENNHEGIISKEQWLRCNKIIEENAKKNASRFRSMNQIQHIFGGLIYCKTCGAKYICSLDKPRKDGYKPSRYICGGKIKGVICDNKIVTDVTIGDFMLQYVLNFISCINKIPSNLEDLENRLLGNYDVCLDYDSLYDTFSMLAYIKQMRKNNYKYEDLDKIVDFEKVKSNKSEIDSLLENKSKLERAAERLTNLYLYDDVPMSEREFYKRKTEIEDKLSEVNEKLNALNNEKNKPKITDLGFMDEMDDLLLRLDFTGSSLRELTMNNDRKILKDFFETIIEKIIVCDKRVDSIVFRNGLVHKFYYK</sequence>
<evidence type="ECO:0000256" key="4">
    <source>
        <dbReference type="PIRSR" id="PIRSR606118-50"/>
    </source>
</evidence>
<comment type="caution">
    <text evidence="9">The sequence shown here is derived from an EMBL/GenBank/DDBJ whole genome shotgun (WGS) entry which is preliminary data.</text>
</comment>
<proteinExistence type="predicted"/>
<dbReference type="EMBL" id="ABWP01000011">
    <property type="protein sequence ID" value="EEA85993.1"/>
    <property type="molecule type" value="Genomic_DNA"/>
</dbReference>
<keyword evidence="2" id="KW-0238">DNA-binding</keyword>
<dbReference type="SUPFAM" id="SSF53041">
    <property type="entry name" value="Resolvase-like"/>
    <property type="match status" value="1"/>
</dbReference>
<dbReference type="InterPro" id="IPR050639">
    <property type="entry name" value="SSR_resolvase"/>
</dbReference>
<evidence type="ECO:0000259" key="8">
    <source>
        <dbReference type="PROSITE" id="PS51737"/>
    </source>
</evidence>
<dbReference type="InterPro" id="IPR006118">
    <property type="entry name" value="Recombinase_CS"/>
</dbReference>
<evidence type="ECO:0000256" key="3">
    <source>
        <dbReference type="ARBA" id="ARBA00023172"/>
    </source>
</evidence>
<feature type="domain" description="Resolvase/invertase-type recombinase catalytic" evidence="7">
    <location>
        <begin position="2"/>
        <end position="149"/>
    </location>
</feature>
<gene>
    <name evidence="9" type="ORF">CLOHIR_00331</name>
</gene>
<dbReference type="InterPro" id="IPR011109">
    <property type="entry name" value="DNA_bind_recombinase_dom"/>
</dbReference>
<feature type="active site" description="O-(5'-phospho-DNA)-serine intermediate" evidence="4 5">
    <location>
        <position position="10"/>
    </location>
</feature>
<dbReference type="Pfam" id="PF07508">
    <property type="entry name" value="Recombinase"/>
    <property type="match status" value="1"/>
</dbReference>
<evidence type="ECO:0000259" key="7">
    <source>
        <dbReference type="PROSITE" id="PS51736"/>
    </source>
</evidence>
<dbReference type="PROSITE" id="PS51737">
    <property type="entry name" value="RECOMBINASE_DNA_BIND"/>
    <property type="match status" value="1"/>
</dbReference>
<evidence type="ECO:0000313" key="10">
    <source>
        <dbReference type="Proteomes" id="UP000003178"/>
    </source>
</evidence>
<dbReference type="CDD" id="cd03768">
    <property type="entry name" value="SR_ResInv"/>
    <property type="match status" value="1"/>
</dbReference>
<keyword evidence="6" id="KW-0175">Coiled coil</keyword>
<dbReference type="GO" id="GO:0000150">
    <property type="term" value="F:DNA strand exchange activity"/>
    <property type="evidence" value="ECO:0007669"/>
    <property type="project" value="InterPro"/>
</dbReference>
<dbReference type="HOGENOM" id="CLU_010686_18_3_9"/>
<dbReference type="PROSITE" id="PS00397">
    <property type="entry name" value="RECOMBINASES_1"/>
    <property type="match status" value="1"/>
</dbReference>
<evidence type="ECO:0000256" key="6">
    <source>
        <dbReference type="SAM" id="Coils"/>
    </source>
</evidence>
<reference evidence="9 10" key="1">
    <citation type="submission" date="2008-09" db="EMBL/GenBank/DDBJ databases">
        <authorList>
            <person name="Fulton L."/>
            <person name="Clifton S."/>
            <person name="Fulton B."/>
            <person name="Xu J."/>
            <person name="Minx P."/>
            <person name="Pepin K.H."/>
            <person name="Johnson M."/>
            <person name="Thiruvilangam P."/>
            <person name="Bhonagiri V."/>
            <person name="Nash W.E."/>
            <person name="Mardis E.R."/>
            <person name="Wilson R.K."/>
        </authorList>
    </citation>
    <scope>NUCLEOTIDE SEQUENCE [LARGE SCALE GENOMIC DNA]</scope>
    <source>
        <strain evidence="9 10">DSM 13275</strain>
    </source>
</reference>
<dbReference type="STRING" id="500633.CLOHIR_00331"/>